<name>A0A367K7A3_RHIAZ</name>
<evidence type="ECO:0000256" key="1">
    <source>
        <dbReference type="ARBA" id="ARBA00011073"/>
    </source>
</evidence>
<dbReference type="GO" id="GO:0004252">
    <property type="term" value="F:serine-type endopeptidase activity"/>
    <property type="evidence" value="ECO:0007669"/>
    <property type="project" value="UniProtKB-UniRule"/>
</dbReference>
<dbReference type="InterPro" id="IPR003137">
    <property type="entry name" value="PA_domain"/>
</dbReference>
<dbReference type="OrthoDB" id="10256524at2759"/>
<keyword evidence="6 9" id="KW-0378">Hydrolase</keyword>
<evidence type="ECO:0000256" key="8">
    <source>
        <dbReference type="PIRSR" id="PIRSR615500-1"/>
    </source>
</evidence>
<feature type="active site" description="Charge relay system" evidence="8 9">
    <location>
        <position position="460"/>
    </location>
</feature>
<dbReference type="CDD" id="cd00538">
    <property type="entry name" value="PA"/>
    <property type="match status" value="1"/>
</dbReference>
<dbReference type="InterPro" id="IPR015500">
    <property type="entry name" value="Peptidase_S8_subtilisin-rel"/>
</dbReference>
<feature type="domain" description="PA" evidence="12">
    <location>
        <begin position="305"/>
        <end position="384"/>
    </location>
</feature>
<dbReference type="InterPro" id="IPR023828">
    <property type="entry name" value="Peptidase_S8_Ser-AS"/>
</dbReference>
<gene>
    <name evidence="13" type="ORF">CU097_012993</name>
</gene>
<dbReference type="PRINTS" id="PR00723">
    <property type="entry name" value="SUBTILISIN"/>
</dbReference>
<dbReference type="PROSITE" id="PS00138">
    <property type="entry name" value="SUBTILASE_SER"/>
    <property type="match status" value="1"/>
</dbReference>
<evidence type="ECO:0000256" key="9">
    <source>
        <dbReference type="PROSITE-ProRule" id="PRU01240"/>
    </source>
</evidence>
<sequence>MSIQIKSISQEKLLLSSEGETSHPIIRHLSKHPSVVSISSVSKLTQPQWFNGSPNYAFPYPDSVSQAYDVHRQLKLTGEGILIGIIDSGIDYTHPALGGGLGKGYKVRYGRNLVSAKRDEKLGIKPRGEFDPYDPCTGRKTGHGTHVAGIIAGYDVSKNFIGIAPNATLAVWRVFGCDQRVDDDTVIKALEMAHEAGCQVINLSLGSENGWIESPLAAAVERMSKAGIIVASVAGNQGMDGPFSISSPGTAKGVISVASINSPYYPAKVFEFNTFPGEYFSYLPSSSTQSFPDGDLAYAIVNGSLPYACNSDMQFLTQFSTVGKILLVKRGHCKFNEKLKNAKLLGVKGVLFYDPDTSAHDVVKAKTHSGTLPCAGLEYATGIRLVTYMMQHQDVIIKLKTAKEEHIIDGGPDLRISDFSSIGPSYELHMKPMVTAIGGNVYSTVPSRIDNGWSVKSGTSMASPQVAGALALMLEYYQLSKRSVTGAFLIEQLQNHARILKKESGAPYHPLIQGSGLIQVFDAIREKVHVSPAHISFNDTASLSAYKKITLTISNGNGYPLHVFFENIQSGSIQMLPANTTDYQINKTQIDVGHFRVALQFTPSSTAVIPALASVKIDVTVLVNNHMMVYYPFPMYGGFIVVKDVSSKRALSSVPYFGVIGNMKDVPIFDKGYPYMASEKNITEKANFPYLFTLTRSMSRPTMVIRTMTGTARIEIRLLDKYGNPIGVIRNGLHTYTARNGLASKRYTKYKWTGDYKPTCNTGKYVTKYECDNTHEVRAKEGSYYLFLRALKHFGDPDNKDDWEEWKSGEIIVQVE</sequence>
<evidence type="ECO:0000313" key="14">
    <source>
        <dbReference type="Proteomes" id="UP000252139"/>
    </source>
</evidence>
<keyword evidence="2" id="KW-0134">Cell wall</keyword>
<feature type="active site" description="Charge relay system" evidence="8 9">
    <location>
        <position position="87"/>
    </location>
</feature>
<dbReference type="Pfam" id="PF00082">
    <property type="entry name" value="Peptidase_S8"/>
    <property type="match status" value="1"/>
</dbReference>
<feature type="active site" description="Charge relay system" evidence="8 9">
    <location>
        <position position="143"/>
    </location>
</feature>
<evidence type="ECO:0000256" key="5">
    <source>
        <dbReference type="ARBA" id="ARBA00022729"/>
    </source>
</evidence>
<dbReference type="PANTHER" id="PTHR43806:SF66">
    <property type="entry name" value="SERIN ENDOPEPTIDASE"/>
    <property type="match status" value="1"/>
</dbReference>
<dbReference type="PROSITE" id="PS00136">
    <property type="entry name" value="SUBTILASE_ASP"/>
    <property type="match status" value="1"/>
</dbReference>
<evidence type="ECO:0000256" key="4">
    <source>
        <dbReference type="ARBA" id="ARBA00022670"/>
    </source>
</evidence>
<dbReference type="GO" id="GO:0006508">
    <property type="term" value="P:proteolysis"/>
    <property type="evidence" value="ECO:0007669"/>
    <property type="project" value="UniProtKB-KW"/>
</dbReference>
<evidence type="ECO:0000259" key="11">
    <source>
        <dbReference type="Pfam" id="PF00082"/>
    </source>
</evidence>
<dbReference type="GO" id="GO:0005615">
    <property type="term" value="C:extracellular space"/>
    <property type="evidence" value="ECO:0007669"/>
    <property type="project" value="TreeGrafter"/>
</dbReference>
<dbReference type="SUPFAM" id="SSF52025">
    <property type="entry name" value="PA domain"/>
    <property type="match status" value="1"/>
</dbReference>
<accession>A0A367K7A3</accession>
<dbReference type="Pfam" id="PF02225">
    <property type="entry name" value="PA"/>
    <property type="match status" value="1"/>
</dbReference>
<dbReference type="AlphaFoldDB" id="A0A367K7A3"/>
<evidence type="ECO:0000256" key="6">
    <source>
        <dbReference type="ARBA" id="ARBA00022801"/>
    </source>
</evidence>
<dbReference type="InterPro" id="IPR046450">
    <property type="entry name" value="PA_dom_sf"/>
</dbReference>
<proteinExistence type="inferred from homology"/>
<reference evidence="13 14" key="1">
    <citation type="journal article" date="2018" name="G3 (Bethesda)">
        <title>Phylogenetic and Phylogenomic Definition of Rhizopus Species.</title>
        <authorList>
            <person name="Gryganskyi A.P."/>
            <person name="Golan J."/>
            <person name="Dolatabadi S."/>
            <person name="Mondo S."/>
            <person name="Robb S."/>
            <person name="Idnurm A."/>
            <person name="Muszewska A."/>
            <person name="Steczkiewicz K."/>
            <person name="Masonjones S."/>
            <person name="Liao H.L."/>
            <person name="Gajdeczka M.T."/>
            <person name="Anike F."/>
            <person name="Vuek A."/>
            <person name="Anishchenko I.M."/>
            <person name="Voigt K."/>
            <person name="de Hoog G.S."/>
            <person name="Smith M.E."/>
            <person name="Heitman J."/>
            <person name="Vilgalys R."/>
            <person name="Stajich J.E."/>
        </authorList>
    </citation>
    <scope>NUCLEOTIDE SEQUENCE [LARGE SCALE GENOMIC DNA]</scope>
    <source>
        <strain evidence="13 14">CBS 357.93</strain>
    </source>
</reference>
<dbReference type="PROSITE" id="PS00137">
    <property type="entry name" value="SUBTILASE_HIS"/>
    <property type="match status" value="1"/>
</dbReference>
<dbReference type="InterPro" id="IPR050131">
    <property type="entry name" value="Peptidase_S8_subtilisin-like"/>
</dbReference>
<feature type="domain" description="Peptidase S8/S53" evidence="11">
    <location>
        <begin position="78"/>
        <end position="484"/>
    </location>
</feature>
<evidence type="ECO:0000259" key="12">
    <source>
        <dbReference type="Pfam" id="PF02225"/>
    </source>
</evidence>
<dbReference type="InterPro" id="IPR022398">
    <property type="entry name" value="Peptidase_S8_His-AS"/>
</dbReference>
<evidence type="ECO:0000256" key="10">
    <source>
        <dbReference type="RuleBase" id="RU003355"/>
    </source>
</evidence>
<comment type="caution">
    <text evidence="13">The sequence shown here is derived from an EMBL/GenBank/DDBJ whole genome shotgun (WGS) entry which is preliminary data.</text>
</comment>
<dbReference type="Gene3D" id="3.40.50.200">
    <property type="entry name" value="Peptidase S8/S53 domain"/>
    <property type="match status" value="1"/>
</dbReference>
<dbReference type="SUPFAM" id="SSF52743">
    <property type="entry name" value="Subtilisin-like"/>
    <property type="match status" value="1"/>
</dbReference>
<evidence type="ECO:0000256" key="7">
    <source>
        <dbReference type="ARBA" id="ARBA00022825"/>
    </source>
</evidence>
<dbReference type="PANTHER" id="PTHR43806">
    <property type="entry name" value="PEPTIDASE S8"/>
    <property type="match status" value="1"/>
</dbReference>
<evidence type="ECO:0000256" key="3">
    <source>
        <dbReference type="ARBA" id="ARBA00022525"/>
    </source>
</evidence>
<dbReference type="STRING" id="86630.A0A367K7A3"/>
<keyword evidence="5" id="KW-0732">Signal</keyword>
<evidence type="ECO:0000256" key="2">
    <source>
        <dbReference type="ARBA" id="ARBA00022512"/>
    </source>
</evidence>
<dbReference type="PROSITE" id="PS51892">
    <property type="entry name" value="SUBTILASE"/>
    <property type="match status" value="1"/>
</dbReference>
<dbReference type="Proteomes" id="UP000252139">
    <property type="component" value="Unassembled WGS sequence"/>
</dbReference>
<keyword evidence="4 9" id="KW-0645">Protease</keyword>
<evidence type="ECO:0000313" key="13">
    <source>
        <dbReference type="EMBL" id="RCH98132.1"/>
    </source>
</evidence>
<dbReference type="InterPro" id="IPR023827">
    <property type="entry name" value="Peptidase_S8_Asp-AS"/>
</dbReference>
<organism evidence="13 14">
    <name type="scientific">Rhizopus azygosporus</name>
    <name type="common">Rhizopus microsporus var. azygosporus</name>
    <dbReference type="NCBI Taxonomy" id="86630"/>
    <lineage>
        <taxon>Eukaryota</taxon>
        <taxon>Fungi</taxon>
        <taxon>Fungi incertae sedis</taxon>
        <taxon>Mucoromycota</taxon>
        <taxon>Mucoromycotina</taxon>
        <taxon>Mucoromycetes</taxon>
        <taxon>Mucorales</taxon>
        <taxon>Mucorineae</taxon>
        <taxon>Rhizopodaceae</taxon>
        <taxon>Rhizopus</taxon>
    </lineage>
</organism>
<keyword evidence="14" id="KW-1185">Reference proteome</keyword>
<dbReference type="EMBL" id="PJQL01000221">
    <property type="protein sequence ID" value="RCH98132.1"/>
    <property type="molecule type" value="Genomic_DNA"/>
</dbReference>
<evidence type="ECO:0008006" key="15">
    <source>
        <dbReference type="Google" id="ProtNLM"/>
    </source>
</evidence>
<protein>
    <recommendedName>
        <fullName evidence="15">Peptidase S8/S53 domain-containing protein</fullName>
    </recommendedName>
</protein>
<dbReference type="Gene3D" id="3.50.30.30">
    <property type="match status" value="1"/>
</dbReference>
<comment type="similarity">
    <text evidence="1 9 10">Belongs to the peptidase S8 family.</text>
</comment>
<keyword evidence="3" id="KW-0964">Secreted</keyword>
<dbReference type="InterPro" id="IPR000209">
    <property type="entry name" value="Peptidase_S8/S53_dom"/>
</dbReference>
<keyword evidence="7 9" id="KW-0720">Serine protease</keyword>
<dbReference type="InterPro" id="IPR036852">
    <property type="entry name" value="Peptidase_S8/S53_dom_sf"/>
</dbReference>